<evidence type="ECO:0000256" key="3">
    <source>
        <dbReference type="ARBA" id="ARBA00023295"/>
    </source>
</evidence>
<reference evidence="8" key="1">
    <citation type="journal article" date="2013" name="Genome Announc.">
        <title>Draft genome sequence of the grapevine dieback fungus Eutypa lata UCR-EL1.</title>
        <authorList>
            <person name="Blanco-Ulate B."/>
            <person name="Rolshausen P.E."/>
            <person name="Cantu D."/>
        </authorList>
    </citation>
    <scope>NUCLEOTIDE SEQUENCE [LARGE SCALE GENOMIC DNA]</scope>
    <source>
        <strain evidence="8">UCR-EL1</strain>
    </source>
</reference>
<evidence type="ECO:0000256" key="5">
    <source>
        <dbReference type="SAM" id="SignalP"/>
    </source>
</evidence>
<keyword evidence="8" id="KW-1185">Reference proteome</keyword>
<dbReference type="Gene3D" id="3.20.20.80">
    <property type="entry name" value="Glycosidases"/>
    <property type="match status" value="1"/>
</dbReference>
<organism evidence="7 8">
    <name type="scientific">Eutypa lata (strain UCR-EL1)</name>
    <name type="common">Grapevine dieback disease fungus</name>
    <name type="synonym">Eutypa armeniacae</name>
    <dbReference type="NCBI Taxonomy" id="1287681"/>
    <lineage>
        <taxon>Eukaryota</taxon>
        <taxon>Fungi</taxon>
        <taxon>Dikarya</taxon>
        <taxon>Ascomycota</taxon>
        <taxon>Pezizomycotina</taxon>
        <taxon>Sordariomycetes</taxon>
        <taxon>Xylariomycetidae</taxon>
        <taxon>Xylariales</taxon>
        <taxon>Diatrypaceae</taxon>
        <taxon>Eutypa</taxon>
    </lineage>
</organism>
<dbReference type="Proteomes" id="UP000012174">
    <property type="component" value="Unassembled WGS sequence"/>
</dbReference>
<feature type="domain" description="Glycoside hydrolase family 5" evidence="6">
    <location>
        <begin position="36"/>
        <end position="372"/>
    </location>
</feature>
<dbReference type="eggNOG" id="ENOG502QVYM">
    <property type="taxonomic scope" value="Eukaryota"/>
</dbReference>
<dbReference type="AlphaFoldDB" id="M7SVD6"/>
<sequence>MKGLSSLALALAGGAAAVAQAVELPLSTSSRWILDATGARVKLRCVNWAGHMEANIPEGLHKQSVEAIADTIAAQGFNCVRLTYSIDHALAPDVRVGDSFAAVAASTGISQEDADGLYARVAEKNPFVGEGEGGATTRDVYGAVIKALWDRDVMTILDNHVSKASWCCNIDDGNGWWDTGFGYNDMNSRYFHTQDWLDGLSAMASWATTQPGVIGFGLRNEVREWLLQGTNGRADWYDYMAQGARAVHSAHPDALILMGGTYSSTDLIHVKVKNIDWADWAGKHVWEWHAYSFTVTFPNSGADCGFTQNQYGFNNGFVLEQDQAYTAPLILSEFGFGMAGGPNDGLGDGDKQYFDCIKDYVLQNDSEWAIWGIMGSYYVRDGTVDFDEGYGVLDKDWAALRNSKLPEMLAPMFEQTQGP</sequence>
<feature type="signal peptide" evidence="5">
    <location>
        <begin position="1"/>
        <end position="21"/>
    </location>
</feature>
<dbReference type="InterPro" id="IPR001547">
    <property type="entry name" value="Glyco_hydro_5"/>
</dbReference>
<protein>
    <submittedName>
        <fullName evidence="7">Putative cellulase family protein</fullName>
    </submittedName>
</protein>
<evidence type="ECO:0000259" key="6">
    <source>
        <dbReference type="Pfam" id="PF00150"/>
    </source>
</evidence>
<proteinExistence type="inferred from homology"/>
<dbReference type="STRING" id="1287681.M7SVD6"/>
<evidence type="ECO:0000313" key="8">
    <source>
        <dbReference type="Proteomes" id="UP000012174"/>
    </source>
</evidence>
<dbReference type="HOGENOM" id="CLU_039562_0_0_1"/>
<keyword evidence="2 4" id="KW-0378">Hydrolase</keyword>
<feature type="chain" id="PRO_5004085017" evidence="5">
    <location>
        <begin position="22"/>
        <end position="419"/>
    </location>
</feature>
<evidence type="ECO:0000256" key="2">
    <source>
        <dbReference type="ARBA" id="ARBA00022801"/>
    </source>
</evidence>
<evidence type="ECO:0000313" key="7">
    <source>
        <dbReference type="EMBL" id="EMR68488.1"/>
    </source>
</evidence>
<name>M7SVD6_EUTLA</name>
<dbReference type="OrthoDB" id="442731at2759"/>
<dbReference type="SUPFAM" id="SSF51445">
    <property type="entry name" value="(Trans)glycosidases"/>
    <property type="match status" value="1"/>
</dbReference>
<dbReference type="Pfam" id="PF00150">
    <property type="entry name" value="Cellulase"/>
    <property type="match status" value="1"/>
</dbReference>
<dbReference type="OMA" id="CCNLDDG"/>
<dbReference type="PANTHER" id="PTHR31263:SF0">
    <property type="entry name" value="CELLULASE FAMILY PROTEIN (AFU_ORTHOLOGUE AFUA_5G14560)"/>
    <property type="match status" value="1"/>
</dbReference>
<dbReference type="KEGG" id="ela:UCREL1_4499"/>
<gene>
    <name evidence="7" type="ORF">UCREL1_4499</name>
</gene>
<dbReference type="InterPro" id="IPR017853">
    <property type="entry name" value="GH"/>
</dbReference>
<comment type="similarity">
    <text evidence="1 4">Belongs to the glycosyl hydrolase 5 (cellulase A) family.</text>
</comment>
<evidence type="ECO:0000256" key="1">
    <source>
        <dbReference type="ARBA" id="ARBA00005641"/>
    </source>
</evidence>
<dbReference type="PANTHER" id="PTHR31263">
    <property type="entry name" value="CELLULASE FAMILY PROTEIN (AFU_ORTHOLOGUE AFUA_5G14560)"/>
    <property type="match status" value="1"/>
</dbReference>
<dbReference type="GO" id="GO:0000272">
    <property type="term" value="P:polysaccharide catabolic process"/>
    <property type="evidence" value="ECO:0007669"/>
    <property type="project" value="InterPro"/>
</dbReference>
<evidence type="ECO:0000256" key="4">
    <source>
        <dbReference type="RuleBase" id="RU361153"/>
    </source>
</evidence>
<accession>M7SVD6</accession>
<keyword evidence="3 4" id="KW-0326">Glycosidase</keyword>
<dbReference type="EMBL" id="KB706235">
    <property type="protein sequence ID" value="EMR68488.1"/>
    <property type="molecule type" value="Genomic_DNA"/>
</dbReference>
<keyword evidence="5" id="KW-0732">Signal</keyword>
<dbReference type="GO" id="GO:0004553">
    <property type="term" value="F:hydrolase activity, hydrolyzing O-glycosyl compounds"/>
    <property type="evidence" value="ECO:0007669"/>
    <property type="project" value="InterPro"/>
</dbReference>